<gene>
    <name evidence="2" type="ORF">CR152_23480</name>
</gene>
<proteinExistence type="predicted"/>
<dbReference type="RefSeq" id="WP_099879058.1">
    <property type="nucleotide sequence ID" value="NZ_CP024608.1"/>
</dbReference>
<evidence type="ECO:0000313" key="3">
    <source>
        <dbReference type="Proteomes" id="UP000229897"/>
    </source>
</evidence>
<dbReference type="EMBL" id="CP024608">
    <property type="protein sequence ID" value="ATQ77147.1"/>
    <property type="molecule type" value="Genomic_DNA"/>
</dbReference>
<dbReference type="Proteomes" id="UP000229897">
    <property type="component" value="Chromosome"/>
</dbReference>
<name>A0A2D2DQ95_9BURK</name>
<evidence type="ECO:0000313" key="2">
    <source>
        <dbReference type="EMBL" id="ATQ77147.1"/>
    </source>
</evidence>
<evidence type="ECO:0000259" key="1">
    <source>
        <dbReference type="SMART" id="SM00860"/>
    </source>
</evidence>
<dbReference type="OrthoDB" id="9804366at2"/>
<reference evidence="2" key="1">
    <citation type="submission" date="2017-10" db="EMBL/GenBank/DDBJ databases">
        <title>Massilia psychrophilum sp. nov., a novel purple-pigmented bacterium isolated from Tianshan glacier, Xinjiang Municipality, China.</title>
        <authorList>
            <person name="Wang H."/>
        </authorList>
    </citation>
    <scope>NUCLEOTIDE SEQUENCE [LARGE SCALE GENOMIC DNA]</scope>
    <source>
        <strain evidence="2">B2</strain>
    </source>
</reference>
<dbReference type="KEGG" id="mass:CR152_23480"/>
<dbReference type="InterPro" id="IPR018958">
    <property type="entry name" value="Knr4/Smi1-like_dom"/>
</dbReference>
<feature type="domain" description="Knr4/Smi1-like" evidence="1">
    <location>
        <begin position="39"/>
        <end position="224"/>
    </location>
</feature>
<dbReference type="SMART" id="SM00860">
    <property type="entry name" value="SMI1_KNR4"/>
    <property type="match status" value="1"/>
</dbReference>
<protein>
    <recommendedName>
        <fullName evidence="1">Knr4/Smi1-like domain-containing protein</fullName>
    </recommendedName>
</protein>
<keyword evidence="3" id="KW-1185">Reference proteome</keyword>
<dbReference type="AlphaFoldDB" id="A0A2D2DQ95"/>
<organism evidence="2 3">
    <name type="scientific">Massilia violaceinigra</name>
    <dbReference type="NCBI Taxonomy" id="2045208"/>
    <lineage>
        <taxon>Bacteria</taxon>
        <taxon>Pseudomonadati</taxon>
        <taxon>Pseudomonadota</taxon>
        <taxon>Betaproteobacteria</taxon>
        <taxon>Burkholderiales</taxon>
        <taxon>Oxalobacteraceae</taxon>
        <taxon>Telluria group</taxon>
        <taxon>Massilia</taxon>
    </lineage>
</organism>
<accession>A0A2D2DQ95</accession>
<sequence length="236" mass="26345">MLTRDQIEELNALLVRVDEDEDEEDDEEDDWFALEFAEPDSAQDIAALEGILGFGIPAALKALYQRCGAFGHASYGLSWQTIKVRSASWLLERLRAGGDAAPAMGLLNYIHDSWGGRTELEVIDPELAKIVNENYVVFGERIVSDDVYDYWYVDRNGLFGCLHFDQDQGGHNVWKLETLGNIVPPEDPALSGEERRAQTLLEVANFSGDEDIFPGKELDELITQQFEACAQSLAEG</sequence>